<dbReference type="PANTHER" id="PTHR39560">
    <property type="entry name" value="PROTEIN ADENYLYLTRANSFERASE FIC-RELATED"/>
    <property type="match status" value="1"/>
</dbReference>
<dbReference type="InterPro" id="IPR036597">
    <property type="entry name" value="Fido-like_dom_sf"/>
</dbReference>
<dbReference type="SUPFAM" id="SSF140931">
    <property type="entry name" value="Fic-like"/>
    <property type="match status" value="1"/>
</dbReference>
<name>A0ABZ2STB9_9ENTE</name>
<evidence type="ECO:0000256" key="4">
    <source>
        <dbReference type="ARBA" id="ARBA00022840"/>
    </source>
</evidence>
<evidence type="ECO:0000313" key="9">
    <source>
        <dbReference type="EMBL" id="WYJ78416.1"/>
    </source>
</evidence>
<evidence type="ECO:0000256" key="1">
    <source>
        <dbReference type="ARBA" id="ARBA00022679"/>
    </source>
</evidence>
<keyword evidence="10" id="KW-1185">Reference proteome</keyword>
<keyword evidence="1" id="KW-0808">Transferase</keyword>
<dbReference type="PROSITE" id="PS51459">
    <property type="entry name" value="FIDO"/>
    <property type="match status" value="1"/>
</dbReference>
<gene>
    <name evidence="9" type="ORF">DOK78_003073</name>
</gene>
<keyword evidence="3" id="KW-0547">Nucleotide-binding</keyword>
<feature type="domain" description="Fido" evidence="8">
    <location>
        <begin position="62"/>
        <end position="202"/>
    </location>
</feature>
<protein>
    <recommendedName>
        <fullName evidence="5">protein adenylyltransferase</fullName>
        <ecNumber evidence="5">2.7.7.108</ecNumber>
    </recommendedName>
</protein>
<dbReference type="EC" id="2.7.7.108" evidence="5"/>
<dbReference type="EMBL" id="CP147251">
    <property type="protein sequence ID" value="WYJ78416.1"/>
    <property type="molecule type" value="Genomic_DNA"/>
</dbReference>
<evidence type="ECO:0000256" key="7">
    <source>
        <dbReference type="ARBA" id="ARBA00048696"/>
    </source>
</evidence>
<dbReference type="RefSeq" id="WP_207871530.1">
    <property type="nucleotide sequence ID" value="NZ_CP147251.1"/>
</dbReference>
<dbReference type="Proteomes" id="UP000664701">
    <property type="component" value="Chromosome"/>
</dbReference>
<keyword evidence="2" id="KW-0548">Nucleotidyltransferase</keyword>
<evidence type="ECO:0000256" key="6">
    <source>
        <dbReference type="ARBA" id="ARBA00047939"/>
    </source>
</evidence>
<reference evidence="9 10" key="2">
    <citation type="submission" date="2024-03" db="EMBL/GenBank/DDBJ databases">
        <title>The Genome Sequence of Enterococcus sp. DIV2402.</title>
        <authorList>
            <consortium name="The Broad Institute Genomics Platform"/>
            <consortium name="The Broad Institute Microbial Omics Core"/>
            <consortium name="The Broad Institute Genomic Center for Infectious Diseases"/>
            <person name="Earl A."/>
            <person name="Manson A."/>
            <person name="Gilmore M."/>
            <person name="Schwartman J."/>
            <person name="Shea T."/>
            <person name="Abouelleil A."/>
            <person name="Cao P."/>
            <person name="Chapman S."/>
            <person name="Cusick C."/>
            <person name="Young S."/>
            <person name="Neafsey D."/>
            <person name="Nusbaum C."/>
            <person name="Birren B."/>
        </authorList>
    </citation>
    <scope>NUCLEOTIDE SEQUENCE [LARGE SCALE GENOMIC DNA]</scope>
    <source>
        <strain evidence="9 10">DIV2402</strain>
    </source>
</reference>
<dbReference type="InterPro" id="IPR003812">
    <property type="entry name" value="Fido"/>
</dbReference>
<evidence type="ECO:0000259" key="8">
    <source>
        <dbReference type="PROSITE" id="PS51459"/>
    </source>
</evidence>
<sequence length="206" mass="24199">MSKCDLYEAYYYDDPDNEYTYPDSSVLRNKFNIREFEELVKQEYQLVRIKALDLYVSPILVHSMRDVCKIHFMLFSELYEWAGNYRKVNISKQGNAFMAMQSFATGEQYMNSLFNDYYDNAHDVSQISAKLAVILDNLNYMHPYREGNGRTQREVVRVLALAKGYELLINVDGEDEVYKQYMDGTVYSDVKVLDKLISSLLEKIEE</sequence>
<evidence type="ECO:0000313" key="10">
    <source>
        <dbReference type="Proteomes" id="UP000664701"/>
    </source>
</evidence>
<comment type="catalytic activity">
    <reaction evidence="6">
        <text>L-threonyl-[protein] + ATP = 3-O-(5'-adenylyl)-L-threonyl-[protein] + diphosphate</text>
        <dbReference type="Rhea" id="RHEA:54292"/>
        <dbReference type="Rhea" id="RHEA-COMP:11060"/>
        <dbReference type="Rhea" id="RHEA-COMP:13847"/>
        <dbReference type="ChEBI" id="CHEBI:30013"/>
        <dbReference type="ChEBI" id="CHEBI:30616"/>
        <dbReference type="ChEBI" id="CHEBI:33019"/>
        <dbReference type="ChEBI" id="CHEBI:138113"/>
        <dbReference type="EC" id="2.7.7.108"/>
    </reaction>
</comment>
<evidence type="ECO:0000256" key="3">
    <source>
        <dbReference type="ARBA" id="ARBA00022741"/>
    </source>
</evidence>
<dbReference type="PANTHER" id="PTHR39560:SF1">
    <property type="entry name" value="PROTEIN ADENYLYLTRANSFERASE FIC-RELATED"/>
    <property type="match status" value="1"/>
</dbReference>
<accession>A0ABZ2STB9</accession>
<proteinExistence type="predicted"/>
<evidence type="ECO:0000256" key="2">
    <source>
        <dbReference type="ARBA" id="ARBA00022695"/>
    </source>
</evidence>
<keyword evidence="4" id="KW-0067">ATP-binding</keyword>
<organism evidence="9 10">
    <name type="scientific">Candidatus Enterococcus lowellii</name>
    <dbReference type="NCBI Taxonomy" id="2230877"/>
    <lineage>
        <taxon>Bacteria</taxon>
        <taxon>Bacillati</taxon>
        <taxon>Bacillota</taxon>
        <taxon>Bacilli</taxon>
        <taxon>Lactobacillales</taxon>
        <taxon>Enterococcaceae</taxon>
        <taxon>Enterococcus</taxon>
    </lineage>
</organism>
<dbReference type="Pfam" id="PF02661">
    <property type="entry name" value="Fic"/>
    <property type="match status" value="1"/>
</dbReference>
<comment type="catalytic activity">
    <reaction evidence="7">
        <text>L-tyrosyl-[protein] + ATP = O-(5'-adenylyl)-L-tyrosyl-[protein] + diphosphate</text>
        <dbReference type="Rhea" id="RHEA:54288"/>
        <dbReference type="Rhea" id="RHEA-COMP:10136"/>
        <dbReference type="Rhea" id="RHEA-COMP:13846"/>
        <dbReference type="ChEBI" id="CHEBI:30616"/>
        <dbReference type="ChEBI" id="CHEBI:33019"/>
        <dbReference type="ChEBI" id="CHEBI:46858"/>
        <dbReference type="ChEBI" id="CHEBI:83624"/>
        <dbReference type="EC" id="2.7.7.108"/>
    </reaction>
</comment>
<dbReference type="Gene3D" id="1.10.3290.10">
    <property type="entry name" value="Fido-like domain"/>
    <property type="match status" value="1"/>
</dbReference>
<evidence type="ECO:0000256" key="5">
    <source>
        <dbReference type="ARBA" id="ARBA00034531"/>
    </source>
</evidence>
<reference evidence="9 10" key="1">
    <citation type="submission" date="2021-03" db="EMBL/GenBank/DDBJ databases">
        <authorList>
            <person name="Gilmore M.S."/>
            <person name="Schwartzman J."/>
            <person name="Van Tyne D."/>
            <person name="Martin M."/>
            <person name="Earl A.M."/>
            <person name="Manson A.L."/>
            <person name="Straub T."/>
            <person name="Salamzade R."/>
            <person name="Saavedra J."/>
            <person name="Lebreton F."/>
            <person name="Prichula J."/>
            <person name="Schaufler K."/>
            <person name="Gaca A."/>
            <person name="Sgardioli B."/>
            <person name="Wagenaar J."/>
            <person name="Strong T."/>
        </authorList>
    </citation>
    <scope>NUCLEOTIDE SEQUENCE [LARGE SCALE GENOMIC DNA]</scope>
    <source>
        <strain evidence="9 10">DIV2402</strain>
    </source>
</reference>